<dbReference type="GO" id="GO:0005737">
    <property type="term" value="C:cytoplasm"/>
    <property type="evidence" value="ECO:0000318"/>
    <property type="project" value="GO_Central"/>
</dbReference>
<evidence type="ECO:0008006" key="3">
    <source>
        <dbReference type="Google" id="ProtNLM"/>
    </source>
</evidence>
<name>Q9X0G7_THEMA</name>
<evidence type="ECO:0000313" key="1">
    <source>
        <dbReference type="EMBL" id="AAD36155.1"/>
    </source>
</evidence>
<evidence type="ECO:0000313" key="2">
    <source>
        <dbReference type="Proteomes" id="UP000008183"/>
    </source>
</evidence>
<dbReference type="EMBL" id="AE000512">
    <property type="protein sequence ID" value="AAD36155.1"/>
    <property type="molecule type" value="Genomic_DNA"/>
</dbReference>
<dbReference type="OrthoDB" id="13546at2"/>
<dbReference type="AlphaFoldDB" id="Q9X0G7"/>
<dbReference type="SMR" id="Q9X0G7"/>
<organism evidence="1 2">
    <name type="scientific">Thermotoga maritima (strain ATCC 43589 / DSM 3109 / JCM 10099 / NBRC 100826 / MSB8)</name>
    <dbReference type="NCBI Taxonomy" id="243274"/>
    <lineage>
        <taxon>Bacteria</taxon>
        <taxon>Thermotogati</taxon>
        <taxon>Thermotogota</taxon>
        <taxon>Thermotogae</taxon>
        <taxon>Thermotogales</taxon>
        <taxon>Thermotogaceae</taxon>
        <taxon>Thermotoga</taxon>
    </lineage>
</organism>
<dbReference type="PaxDb" id="243274-THEMA_08965"/>
<dbReference type="Pfam" id="PF04417">
    <property type="entry name" value="DUF501"/>
    <property type="match status" value="1"/>
</dbReference>
<accession>G4FES0</accession>
<reference evidence="1 2" key="1">
    <citation type="journal article" date="1999" name="Nature">
        <title>Evidence for lateral gene transfer between Archaea and Bacteria from genome sequence of Thermotoga maritima.</title>
        <authorList>
            <person name="Nelson K.E."/>
            <person name="Clayton R.A."/>
            <person name="Gill S.R."/>
            <person name="Gwinn M.L."/>
            <person name="Dodson R.J."/>
            <person name="Haft D.H."/>
            <person name="Hickey E.K."/>
            <person name="Peterson J.D."/>
            <person name="Nelson W.C."/>
            <person name="Ketchum K.A."/>
            <person name="McDonald L."/>
            <person name="Utterback T.R."/>
            <person name="Malek J.A."/>
            <person name="Linher K.D."/>
            <person name="Garrett M.M."/>
            <person name="Stewart A.M."/>
            <person name="Cotton M.D."/>
            <person name="Pratt M.S."/>
            <person name="Phillips C.A."/>
            <person name="Richardson D."/>
            <person name="Heidelberg J."/>
            <person name="Sutton G.G."/>
            <person name="Fleischmann R.D."/>
            <person name="White O."/>
            <person name="Salzberg S.L."/>
            <person name="Smith H.O."/>
            <person name="Venter J.C."/>
            <person name="Fraser C.M."/>
        </authorList>
    </citation>
    <scope>NUCLEOTIDE SEQUENCE [LARGE SCALE GENOMIC DNA]</scope>
    <source>
        <strain evidence="2">ATCC 43589 / DSM 3109 / JCM 10099 / NBRC 100826 / MSB8</strain>
    </source>
</reference>
<proteinExistence type="predicted"/>
<dbReference type="KEGG" id="tmw:THMA_1100"/>
<dbReference type="InParanoid" id="Q9X0G7"/>
<dbReference type="PANTHER" id="PTHR37163">
    <property type="entry name" value="CONSERVED PROTEIN"/>
    <property type="match status" value="1"/>
</dbReference>
<sequence length="170" mass="19882">MGDPRDEKIVGWQLGRKITNMRRVVFRCPYGYPVVIESFPIKDGKPFPTLYWLTCPHLRKEVSKLESQGYVKEFEEKLEREGKLREKMKKAHVEIIKKRAELLPEDHPFREILSKVGTGGIRDFTKLKCLHLHLADYLAGVKNPVGEMVWDLVERKFCEEKLCRAGEARE</sequence>
<accession>Q9X0G7</accession>
<dbReference type="Proteomes" id="UP000008183">
    <property type="component" value="Chromosome"/>
</dbReference>
<dbReference type="KEGG" id="tmm:Tmari_1082"/>
<dbReference type="RefSeq" id="WP_004080407.1">
    <property type="nucleotide sequence ID" value="NC_000853.1"/>
</dbReference>
<dbReference type="KEGG" id="tma:TM1078"/>
<dbReference type="KEGG" id="tmi:THEMA_08965"/>
<dbReference type="PANTHER" id="PTHR37163:SF1">
    <property type="entry name" value="DUF501 DOMAIN-CONTAINING PROTEIN"/>
    <property type="match status" value="1"/>
</dbReference>
<dbReference type="InterPro" id="IPR007511">
    <property type="entry name" value="DUF501"/>
</dbReference>
<protein>
    <recommendedName>
        <fullName evidence="3">DUF501 domain-containing protein</fullName>
    </recommendedName>
</protein>
<gene>
    <name evidence="1" type="ordered locus">TM_1078</name>
</gene>
<dbReference type="PIR" id="F72296">
    <property type="entry name" value="F72296"/>
</dbReference>
<dbReference type="EnsemblBacteria" id="AAD36155">
    <property type="protein sequence ID" value="AAD36155"/>
    <property type="gene ID" value="TM_1078"/>
</dbReference>
<keyword evidence="2" id="KW-1185">Reference proteome</keyword>
<dbReference type="PATRIC" id="fig|243274.17.peg.1080"/>